<name>Q7XVS1_ORYSJ</name>
<dbReference type="PANTHER" id="PTHR11439:SF496">
    <property type="entry name" value="RNA-DIRECTED DNA POLYMERASE"/>
    <property type="match status" value="1"/>
</dbReference>
<dbReference type="EMBL" id="AL606600">
    <property type="protein sequence ID" value="CAD40475.2"/>
    <property type="molecule type" value="Genomic_DNA"/>
</dbReference>
<evidence type="ECO:0000313" key="2">
    <source>
        <dbReference type="EMBL" id="CAD40475.2"/>
    </source>
</evidence>
<dbReference type="InterPro" id="IPR013103">
    <property type="entry name" value="RVT_2"/>
</dbReference>
<dbReference type="InterPro" id="IPR043502">
    <property type="entry name" value="DNA/RNA_pol_sf"/>
</dbReference>
<dbReference type="SUPFAM" id="SSF56672">
    <property type="entry name" value="DNA/RNA polymerases"/>
    <property type="match status" value="1"/>
</dbReference>
<dbReference type="CDD" id="cd09272">
    <property type="entry name" value="RNase_HI_RT_Ty1"/>
    <property type="match status" value="1"/>
</dbReference>
<dbReference type="PANTHER" id="PTHR11439">
    <property type="entry name" value="GAG-POL-RELATED RETROTRANSPOSON"/>
    <property type="match status" value="1"/>
</dbReference>
<reference evidence="3" key="2">
    <citation type="journal article" date="2008" name="Nucleic Acids Res.">
        <title>The rice annotation project database (RAP-DB): 2008 update.</title>
        <authorList>
            <consortium name="The rice annotation project (RAP)"/>
        </authorList>
    </citation>
    <scope>GENOME REANNOTATION</scope>
    <source>
        <strain evidence="3">cv. Nipponbare</strain>
    </source>
</reference>
<organism evidence="2 3">
    <name type="scientific">Oryza sativa subsp. japonica</name>
    <name type="common">Rice</name>
    <dbReference type="NCBI Taxonomy" id="39947"/>
    <lineage>
        <taxon>Eukaryota</taxon>
        <taxon>Viridiplantae</taxon>
        <taxon>Streptophyta</taxon>
        <taxon>Embryophyta</taxon>
        <taxon>Tracheophyta</taxon>
        <taxon>Spermatophyta</taxon>
        <taxon>Magnoliopsida</taxon>
        <taxon>Liliopsida</taxon>
        <taxon>Poales</taxon>
        <taxon>Poaceae</taxon>
        <taxon>BOP clade</taxon>
        <taxon>Oryzoideae</taxon>
        <taxon>Oryzeae</taxon>
        <taxon>Oryzinae</taxon>
        <taxon>Oryza</taxon>
        <taxon>Oryza sativa</taxon>
    </lineage>
</organism>
<dbReference type="Pfam" id="PF07727">
    <property type="entry name" value="RVT_2"/>
    <property type="match status" value="1"/>
</dbReference>
<evidence type="ECO:0000313" key="3">
    <source>
        <dbReference type="Proteomes" id="UP000000763"/>
    </source>
</evidence>
<reference evidence="3" key="1">
    <citation type="journal article" date="2005" name="Nature">
        <title>The map-based sequence of the rice genome.</title>
        <authorList>
            <consortium name="International rice genome sequencing project (IRGSP)"/>
            <person name="Matsumoto T."/>
            <person name="Wu J."/>
            <person name="Kanamori H."/>
            <person name="Katayose Y."/>
            <person name="Fujisawa M."/>
            <person name="Namiki N."/>
            <person name="Mizuno H."/>
            <person name="Yamamoto K."/>
            <person name="Antonio B.A."/>
            <person name="Baba T."/>
            <person name="Sakata K."/>
            <person name="Nagamura Y."/>
            <person name="Aoki H."/>
            <person name="Arikawa K."/>
            <person name="Arita K."/>
            <person name="Bito T."/>
            <person name="Chiden Y."/>
            <person name="Fujitsuka N."/>
            <person name="Fukunaka R."/>
            <person name="Hamada M."/>
            <person name="Harada C."/>
            <person name="Hayashi A."/>
            <person name="Hijishita S."/>
            <person name="Honda M."/>
            <person name="Hosokawa S."/>
            <person name="Ichikawa Y."/>
            <person name="Idonuma A."/>
            <person name="Iijima M."/>
            <person name="Ikeda M."/>
            <person name="Ikeno M."/>
            <person name="Ito K."/>
            <person name="Ito S."/>
            <person name="Ito T."/>
            <person name="Ito Y."/>
            <person name="Ito Y."/>
            <person name="Iwabuchi A."/>
            <person name="Kamiya K."/>
            <person name="Karasawa W."/>
            <person name="Kurita K."/>
            <person name="Katagiri S."/>
            <person name="Kikuta A."/>
            <person name="Kobayashi H."/>
            <person name="Kobayashi N."/>
            <person name="Machita K."/>
            <person name="Maehara T."/>
            <person name="Masukawa M."/>
            <person name="Mizubayashi T."/>
            <person name="Mukai Y."/>
            <person name="Nagasaki H."/>
            <person name="Nagata Y."/>
            <person name="Naito S."/>
            <person name="Nakashima M."/>
            <person name="Nakama Y."/>
            <person name="Nakamichi Y."/>
            <person name="Nakamura M."/>
            <person name="Meguro A."/>
            <person name="Negishi M."/>
            <person name="Ohta I."/>
            <person name="Ohta T."/>
            <person name="Okamoto M."/>
            <person name="Ono N."/>
            <person name="Saji S."/>
            <person name="Sakaguchi M."/>
            <person name="Sakai K."/>
            <person name="Shibata M."/>
            <person name="Shimokawa T."/>
            <person name="Song J."/>
            <person name="Takazaki Y."/>
            <person name="Terasawa K."/>
            <person name="Tsugane M."/>
            <person name="Tsuji K."/>
            <person name="Ueda S."/>
            <person name="Waki K."/>
            <person name="Yamagata H."/>
            <person name="Yamamoto M."/>
            <person name="Yamamoto S."/>
            <person name="Yamane H."/>
            <person name="Yoshiki S."/>
            <person name="Yoshihara R."/>
            <person name="Yukawa K."/>
            <person name="Zhong H."/>
            <person name="Yano M."/>
            <person name="Yuan Q."/>
            <person name="Ouyang S."/>
            <person name="Liu J."/>
            <person name="Jones K.M."/>
            <person name="Gansberger K."/>
            <person name="Moffat K."/>
            <person name="Hill J."/>
            <person name="Bera J."/>
            <person name="Fadrosh D."/>
            <person name="Jin S."/>
            <person name="Johri S."/>
            <person name="Kim M."/>
            <person name="Overton L."/>
            <person name="Reardon M."/>
            <person name="Tsitrin T."/>
            <person name="Vuong H."/>
            <person name="Weaver B."/>
            <person name="Ciecko A."/>
            <person name="Tallon L."/>
            <person name="Jackson J."/>
            <person name="Pai G."/>
            <person name="Aken S.V."/>
            <person name="Utterback T."/>
            <person name="Reidmuller S."/>
            <person name="Feldblyum T."/>
            <person name="Hsiao J."/>
            <person name="Zismann V."/>
            <person name="Iobst S."/>
            <person name="de Vazeille A.R."/>
            <person name="Buell C.R."/>
            <person name="Ying K."/>
            <person name="Li Y."/>
            <person name="Lu T."/>
            <person name="Huang Y."/>
            <person name="Zhao Q."/>
            <person name="Feng Q."/>
            <person name="Zhang L."/>
            <person name="Zhu J."/>
            <person name="Weng Q."/>
            <person name="Mu J."/>
            <person name="Lu Y."/>
            <person name="Fan D."/>
            <person name="Liu Y."/>
            <person name="Guan J."/>
            <person name="Zhang Y."/>
            <person name="Yu S."/>
            <person name="Liu X."/>
            <person name="Zhang Y."/>
            <person name="Hong G."/>
            <person name="Han B."/>
            <person name="Choisne N."/>
            <person name="Demange N."/>
            <person name="Orjeda G."/>
            <person name="Samain S."/>
            <person name="Cattolico L."/>
            <person name="Pelletier E."/>
            <person name="Couloux A."/>
            <person name="Segurens B."/>
            <person name="Wincker P."/>
            <person name="D'Hont A."/>
            <person name="Scarpelli C."/>
            <person name="Weissenbach J."/>
            <person name="Salanoubat M."/>
            <person name="Quetier F."/>
            <person name="Yu Y."/>
            <person name="Kim H.R."/>
            <person name="Rambo T."/>
            <person name="Currie J."/>
            <person name="Collura K."/>
            <person name="Luo M."/>
            <person name="Yang T."/>
            <person name="Ammiraju J.S.S."/>
            <person name="Engler F."/>
            <person name="Soderlund C."/>
            <person name="Wing R.A."/>
            <person name="Palmer L.E."/>
            <person name="de la Bastide M."/>
            <person name="Spiegel L."/>
            <person name="Nascimento L."/>
            <person name="Zutavern T."/>
            <person name="O'Shaughnessy A."/>
            <person name="Dike S."/>
            <person name="Dedhia N."/>
            <person name="Preston R."/>
            <person name="Balija V."/>
            <person name="McCombie W.R."/>
            <person name="Chow T."/>
            <person name="Chen H."/>
            <person name="Chung M."/>
            <person name="Chen C."/>
            <person name="Shaw J."/>
            <person name="Wu H."/>
            <person name="Hsiao K."/>
            <person name="Chao Y."/>
            <person name="Chu M."/>
            <person name="Cheng C."/>
            <person name="Hour A."/>
            <person name="Lee P."/>
            <person name="Lin S."/>
            <person name="Lin Y."/>
            <person name="Liou J."/>
            <person name="Liu S."/>
            <person name="Hsing Y."/>
            <person name="Raghuvanshi S."/>
            <person name="Mohanty A."/>
            <person name="Bharti A.K."/>
            <person name="Gaur A."/>
            <person name="Gupta V."/>
            <person name="Kumar D."/>
            <person name="Ravi V."/>
            <person name="Vij S."/>
            <person name="Kapur A."/>
            <person name="Khurana P."/>
            <person name="Khurana P."/>
            <person name="Khurana J.P."/>
            <person name="Tyagi A.K."/>
            <person name="Gaikwad K."/>
            <person name="Singh A."/>
            <person name="Dalal V."/>
            <person name="Srivastava S."/>
            <person name="Dixit A."/>
            <person name="Pal A.K."/>
            <person name="Ghazi I.A."/>
            <person name="Yadav M."/>
            <person name="Pandit A."/>
            <person name="Bhargava A."/>
            <person name="Sureshbabu K."/>
            <person name="Batra K."/>
            <person name="Sharma T.R."/>
            <person name="Mohapatra T."/>
            <person name="Singh N.K."/>
            <person name="Messing J."/>
            <person name="Nelson A.B."/>
            <person name="Fuks G."/>
            <person name="Kavchok S."/>
            <person name="Keizer G."/>
            <person name="Linton E."/>
            <person name="Llaca V."/>
            <person name="Song R."/>
            <person name="Tanyolac B."/>
            <person name="Young S."/>
            <person name="Ho-Il K."/>
            <person name="Hahn J.H."/>
            <person name="Sangsakoo G."/>
            <person name="Vanavichit A."/>
            <person name="de Mattos Luiz.A.T."/>
            <person name="Zimmer P.D."/>
            <person name="Malone G."/>
            <person name="Dellagostin O."/>
            <person name="de Oliveira A.C."/>
            <person name="Bevan M."/>
            <person name="Bancroft I."/>
            <person name="Minx P."/>
            <person name="Cordum H."/>
            <person name="Wilson R."/>
            <person name="Cheng Z."/>
            <person name="Jin W."/>
            <person name="Jiang J."/>
            <person name="Leong S.A."/>
            <person name="Iwama H."/>
            <person name="Gojobori T."/>
            <person name="Itoh T."/>
            <person name="Niimura Y."/>
            <person name="Fujii Y."/>
            <person name="Habara T."/>
            <person name="Sakai H."/>
            <person name="Sato Y."/>
            <person name="Wilson G."/>
            <person name="Kumar K."/>
            <person name="McCouch S."/>
            <person name="Juretic N."/>
            <person name="Hoen D."/>
            <person name="Wright S."/>
            <person name="Bruskiewich R."/>
            <person name="Bureau T."/>
            <person name="Miyao A."/>
            <person name="Hirochika H."/>
            <person name="Nishikawa T."/>
            <person name="Kadowaki K."/>
            <person name="Sugiura M."/>
            <person name="Burr B."/>
            <person name="Sasaki T."/>
        </authorList>
    </citation>
    <scope>NUCLEOTIDE SEQUENCE [LARGE SCALE GENOMIC DNA]</scope>
    <source>
        <strain evidence="3">cv. Nipponbare</strain>
    </source>
</reference>
<dbReference type="AlphaFoldDB" id="Q7XVS1"/>
<accession>Q7XVS1</accession>
<gene>
    <name evidence="2" type="primary">OSJNBa0067G20.13</name>
</gene>
<sequence length="462" mass="51819">MDISRTNEGYMSCGPVVEMSWHRAGVLLLGAQPWLPVSGIPAVARVRCAFCIMFEWCTSAFPGTGINTLAFGKSSWFGMYLLNAIYANETILCHSLLFPALAYLLRDLLSMSYTHLAIIHQTKSSTVMLKKSIYGLKQASRSWNICFNEVAKVLGFVKNEEEPCVYKKISGSAQVFLILYVDDILLIGNDIPMLGSVKTSLENSFSMKDFGEVAYILGIRIYRDRSRRLIGLSQSTYIDNVLKRFNMQDSKKDVSYAISATSRYQSDPGKSHWIAIKNILKYLRRTKDMFLVYGGQELLVVNGYTNTSIQIDKDDFRPQSEFVFCLNGGAVSWKSSKQDIVADSTTEVEYITASEAAKEAIWIKKFVSQLGVMASAPSPVNLYCNNSDAIAQAKEPRSHQNSKYILRRYHLIREIVDPLTKPLSQPKHEAHTRAMGIETCVIDSSASGRLLVICPRGNHRDD</sequence>
<feature type="domain" description="Reverse transcriptase Ty1/copia-type" evidence="1">
    <location>
        <begin position="81"/>
        <end position="251"/>
    </location>
</feature>
<evidence type="ECO:0000259" key="1">
    <source>
        <dbReference type="Pfam" id="PF07727"/>
    </source>
</evidence>
<proteinExistence type="predicted"/>
<protein>
    <submittedName>
        <fullName evidence="2">OSJNBa0067G20.13 protein</fullName>
    </submittedName>
</protein>
<dbReference type="Proteomes" id="UP000000763">
    <property type="component" value="Chromosome 4"/>
</dbReference>